<evidence type="ECO:0000313" key="2">
    <source>
        <dbReference type="Proteomes" id="UP000015453"/>
    </source>
</evidence>
<protein>
    <submittedName>
        <fullName evidence="1">Uncharacterized protein</fullName>
    </submittedName>
</protein>
<name>S8DV26_9LAMI</name>
<sequence length="61" mass="6412">MAAAGGVGDWLFKSFTAGLGIATVYLTANLSINVFRGFAWHSAQSKGDDEGEKTSSDLKSE</sequence>
<accession>S8DV26</accession>
<dbReference type="AlphaFoldDB" id="S8DV26"/>
<dbReference type="Proteomes" id="UP000015453">
    <property type="component" value="Unassembled WGS sequence"/>
</dbReference>
<keyword evidence="2" id="KW-1185">Reference proteome</keyword>
<evidence type="ECO:0000313" key="1">
    <source>
        <dbReference type="EMBL" id="EPS67013.1"/>
    </source>
</evidence>
<reference evidence="1 2" key="1">
    <citation type="journal article" date="2013" name="BMC Genomics">
        <title>The miniature genome of a carnivorous plant Genlisea aurea contains a low number of genes and short non-coding sequences.</title>
        <authorList>
            <person name="Leushkin E.V."/>
            <person name="Sutormin R.A."/>
            <person name="Nabieva E.R."/>
            <person name="Penin A.A."/>
            <person name="Kondrashov A.S."/>
            <person name="Logacheva M.D."/>
        </authorList>
    </citation>
    <scope>NUCLEOTIDE SEQUENCE [LARGE SCALE GENOMIC DNA]</scope>
</reference>
<proteinExistence type="predicted"/>
<comment type="caution">
    <text evidence="1">The sequence shown here is derived from an EMBL/GenBank/DDBJ whole genome shotgun (WGS) entry which is preliminary data.</text>
</comment>
<dbReference type="PANTHER" id="PTHR38525">
    <property type="entry name" value="OS03G0824500 PROTEIN"/>
    <property type="match status" value="1"/>
</dbReference>
<gene>
    <name evidence="1" type="ORF">M569_07764</name>
</gene>
<organism evidence="1 2">
    <name type="scientific">Genlisea aurea</name>
    <dbReference type="NCBI Taxonomy" id="192259"/>
    <lineage>
        <taxon>Eukaryota</taxon>
        <taxon>Viridiplantae</taxon>
        <taxon>Streptophyta</taxon>
        <taxon>Embryophyta</taxon>
        <taxon>Tracheophyta</taxon>
        <taxon>Spermatophyta</taxon>
        <taxon>Magnoliopsida</taxon>
        <taxon>eudicotyledons</taxon>
        <taxon>Gunneridae</taxon>
        <taxon>Pentapetalae</taxon>
        <taxon>asterids</taxon>
        <taxon>lamiids</taxon>
        <taxon>Lamiales</taxon>
        <taxon>Lentibulariaceae</taxon>
        <taxon>Genlisea</taxon>
    </lineage>
</organism>
<dbReference type="OrthoDB" id="760831at2759"/>
<dbReference type="EMBL" id="AUSU01003350">
    <property type="protein sequence ID" value="EPS67013.1"/>
    <property type="molecule type" value="Genomic_DNA"/>
</dbReference>
<dbReference type="PANTHER" id="PTHR38525:SF1">
    <property type="entry name" value="OS03G0824500 PROTEIN"/>
    <property type="match status" value="1"/>
</dbReference>